<dbReference type="Proteomes" id="UP000199513">
    <property type="component" value="Unassembled WGS sequence"/>
</dbReference>
<name>A0A1I2KCU2_9BACT</name>
<evidence type="ECO:0000313" key="2">
    <source>
        <dbReference type="EMBL" id="SFF64872.1"/>
    </source>
</evidence>
<evidence type="ECO:0000313" key="3">
    <source>
        <dbReference type="Proteomes" id="UP000199513"/>
    </source>
</evidence>
<protein>
    <submittedName>
        <fullName evidence="2">Uncharacterized protein</fullName>
    </submittedName>
</protein>
<dbReference type="EMBL" id="FONY01000113">
    <property type="protein sequence ID" value="SFF64872.1"/>
    <property type="molecule type" value="Genomic_DNA"/>
</dbReference>
<keyword evidence="1" id="KW-0812">Transmembrane</keyword>
<feature type="transmembrane region" description="Helical" evidence="1">
    <location>
        <begin position="12"/>
        <end position="32"/>
    </location>
</feature>
<dbReference type="AlphaFoldDB" id="A0A1I2KCU2"/>
<feature type="transmembrane region" description="Helical" evidence="1">
    <location>
        <begin position="44"/>
        <end position="63"/>
    </location>
</feature>
<sequence length="150" mass="17740">MYKVVYDISETFFSDYHALFFYIFFYLITIISEKRASIAKKKILIFRAFAFIICLGITIYLYANFVYLCNLLREGKVGIVEGRVENFTPMHTFSKKSESFTVSNKYFQYNRNVLGNGYRKVYGEGGYIREGLQVRIHYFEGKILKLEIEE</sequence>
<keyword evidence="3" id="KW-1185">Reference proteome</keyword>
<keyword evidence="1" id="KW-0472">Membrane</keyword>
<evidence type="ECO:0000256" key="1">
    <source>
        <dbReference type="SAM" id="Phobius"/>
    </source>
</evidence>
<dbReference type="OrthoDB" id="7559942at2"/>
<dbReference type="RefSeq" id="WP_091549654.1">
    <property type="nucleotide sequence ID" value="NZ_FONY01000113.1"/>
</dbReference>
<proteinExistence type="predicted"/>
<organism evidence="2 3">
    <name type="scientific">Thermoflexibacter ruber</name>
    <dbReference type="NCBI Taxonomy" id="1003"/>
    <lineage>
        <taxon>Bacteria</taxon>
        <taxon>Pseudomonadati</taxon>
        <taxon>Bacteroidota</taxon>
        <taxon>Cytophagia</taxon>
        <taxon>Cytophagales</taxon>
        <taxon>Thermoflexibacteraceae</taxon>
        <taxon>Thermoflexibacter</taxon>
    </lineage>
</organism>
<keyword evidence="1" id="KW-1133">Transmembrane helix</keyword>
<reference evidence="2 3" key="1">
    <citation type="submission" date="2016-10" db="EMBL/GenBank/DDBJ databases">
        <authorList>
            <person name="de Groot N.N."/>
        </authorList>
    </citation>
    <scope>NUCLEOTIDE SEQUENCE [LARGE SCALE GENOMIC DNA]</scope>
    <source>
        <strain>GEY</strain>
        <strain evidence="3">DSM 9560</strain>
    </source>
</reference>
<accession>A0A1I2KCU2</accession>
<gene>
    <name evidence="2" type="ORF">SAMN04488541_11131</name>
</gene>